<dbReference type="GO" id="GO:0016853">
    <property type="term" value="F:isomerase activity"/>
    <property type="evidence" value="ECO:0007669"/>
    <property type="project" value="UniProtKB-KW"/>
</dbReference>
<dbReference type="SUPFAM" id="SSF51735">
    <property type="entry name" value="NAD(P)-binding Rossmann-fold domains"/>
    <property type="match status" value="1"/>
</dbReference>
<dbReference type="EMBL" id="JAINDJ010000004">
    <property type="protein sequence ID" value="KAG9449758.1"/>
    <property type="molecule type" value="Genomic_DNA"/>
</dbReference>
<sequence>MEICMISGQCPGPCVFPPTFDAHRQLKLRQFCCCYSSDGKTHSSPVASRMFIFGVGFVGKFFAAELKMEGWDISGTCTSVSKKKELQHMGLETFLFNAEDHDLNCLPRLQDTSHLLISIPPISGLGDPLLGLYRDLLRSKLSNGKLQWLSYLSTTSVYGDTGGAWVDENCPVKASSESAKARLVAEEGWLELGRALGVPAYVFRLGGIYGPGRSAVDTIIKQQTLTKNQRNRESTKFTSRVHVADICQVLKACINKPSLSGGVYNVVDDDPTPRVEVFEFAREMLKEKWPGEMAKSLPSPVTDFIHKKDDYKGEKRVSNALMKRELGIKLLHPTYRSGLRSIAESLHNPFP</sequence>
<evidence type="ECO:0000256" key="2">
    <source>
        <dbReference type="ARBA" id="ARBA00023027"/>
    </source>
</evidence>
<evidence type="ECO:0000259" key="4">
    <source>
        <dbReference type="Pfam" id="PF01370"/>
    </source>
</evidence>
<evidence type="ECO:0000313" key="6">
    <source>
        <dbReference type="Proteomes" id="UP000825729"/>
    </source>
</evidence>
<comment type="caution">
    <text evidence="5">The sequence shown here is derived from an EMBL/GenBank/DDBJ whole genome shotgun (WGS) entry which is preliminary data.</text>
</comment>
<reference evidence="5 6" key="1">
    <citation type="submission" date="2021-07" db="EMBL/GenBank/DDBJ databases">
        <title>The Aristolochia fimbriata genome: insights into angiosperm evolution, floral development and chemical biosynthesis.</title>
        <authorList>
            <person name="Jiao Y."/>
        </authorList>
    </citation>
    <scope>NUCLEOTIDE SEQUENCE [LARGE SCALE GENOMIC DNA]</scope>
    <source>
        <strain evidence="5">IBCAS-2021</strain>
        <tissue evidence="5">Leaf</tissue>
    </source>
</reference>
<dbReference type="CDD" id="cd05266">
    <property type="entry name" value="SDR_a4"/>
    <property type="match status" value="1"/>
</dbReference>
<feature type="domain" description="NAD-dependent epimerase/dehydratase" evidence="4">
    <location>
        <begin position="148"/>
        <end position="266"/>
    </location>
</feature>
<gene>
    <name evidence="5" type="ORF">H6P81_009723</name>
</gene>
<keyword evidence="6" id="KW-1185">Reference proteome</keyword>
<evidence type="ECO:0000256" key="1">
    <source>
        <dbReference type="ARBA" id="ARBA00007637"/>
    </source>
</evidence>
<dbReference type="Proteomes" id="UP000825729">
    <property type="component" value="Unassembled WGS sequence"/>
</dbReference>
<evidence type="ECO:0000313" key="5">
    <source>
        <dbReference type="EMBL" id="KAG9449758.1"/>
    </source>
</evidence>
<dbReference type="Pfam" id="PF01370">
    <property type="entry name" value="Epimerase"/>
    <property type="match status" value="1"/>
</dbReference>
<dbReference type="InterPro" id="IPR036291">
    <property type="entry name" value="NAD(P)-bd_dom_sf"/>
</dbReference>
<evidence type="ECO:0000256" key="3">
    <source>
        <dbReference type="ARBA" id="ARBA00023235"/>
    </source>
</evidence>
<dbReference type="AlphaFoldDB" id="A0AAV7ELU0"/>
<organism evidence="5 6">
    <name type="scientific">Aristolochia fimbriata</name>
    <name type="common">White veined hardy Dutchman's pipe vine</name>
    <dbReference type="NCBI Taxonomy" id="158543"/>
    <lineage>
        <taxon>Eukaryota</taxon>
        <taxon>Viridiplantae</taxon>
        <taxon>Streptophyta</taxon>
        <taxon>Embryophyta</taxon>
        <taxon>Tracheophyta</taxon>
        <taxon>Spermatophyta</taxon>
        <taxon>Magnoliopsida</taxon>
        <taxon>Magnoliidae</taxon>
        <taxon>Piperales</taxon>
        <taxon>Aristolochiaceae</taxon>
        <taxon>Aristolochia</taxon>
    </lineage>
</organism>
<comment type="similarity">
    <text evidence="1">Belongs to the NAD(P)-dependent epimerase/dehydratase family.</text>
</comment>
<keyword evidence="2" id="KW-0520">NAD</keyword>
<keyword evidence="3" id="KW-0413">Isomerase</keyword>
<proteinExistence type="inferred from homology"/>
<protein>
    <recommendedName>
        <fullName evidence="4">NAD-dependent epimerase/dehydratase domain-containing protein</fullName>
    </recommendedName>
</protein>
<dbReference type="InterPro" id="IPR001509">
    <property type="entry name" value="Epimerase_deHydtase"/>
</dbReference>
<accession>A0AAV7ELU0</accession>
<dbReference type="PANTHER" id="PTHR43574">
    <property type="entry name" value="EPIMERASE-RELATED"/>
    <property type="match status" value="1"/>
</dbReference>
<dbReference type="Gene3D" id="3.40.50.720">
    <property type="entry name" value="NAD(P)-binding Rossmann-like Domain"/>
    <property type="match status" value="1"/>
</dbReference>
<name>A0AAV7ELU0_ARIFI</name>